<evidence type="ECO:0000256" key="9">
    <source>
        <dbReference type="ARBA" id="ARBA00048819"/>
    </source>
</evidence>
<dbReference type="Proteomes" id="UP001279012">
    <property type="component" value="Unassembled WGS sequence"/>
</dbReference>
<evidence type="ECO:0000256" key="7">
    <source>
        <dbReference type="ARBA" id="ARBA00022741"/>
    </source>
</evidence>
<dbReference type="EMBL" id="JAWZZT010001048">
    <property type="protein sequence ID" value="MDX7018551.1"/>
    <property type="molecule type" value="Genomic_DNA"/>
</dbReference>
<dbReference type="AlphaFoldDB" id="A0AAW9EBR6"/>
<comment type="caution">
    <text evidence="13">The sequence shown here is derived from an EMBL/GenBank/DDBJ whole genome shotgun (WGS) entry which is preliminary data.</text>
</comment>
<sequence length="88" mass="10198">RYTARHLTNERMWPMSMPCFIEAEDKITLAQFGTSNVGSFKTLYREGLKNRYGALMQTISGVHYNFSLPIEFWQAWANITDEETGKEA</sequence>
<comment type="catalytic activity">
    <reaction evidence="9 11">
        <text>L-cysteine + L-glutamate + ATP = gamma-L-glutamyl-L-cysteine + ADP + phosphate + H(+)</text>
        <dbReference type="Rhea" id="RHEA:13285"/>
        <dbReference type="ChEBI" id="CHEBI:15378"/>
        <dbReference type="ChEBI" id="CHEBI:29985"/>
        <dbReference type="ChEBI" id="CHEBI:30616"/>
        <dbReference type="ChEBI" id="CHEBI:35235"/>
        <dbReference type="ChEBI" id="CHEBI:43474"/>
        <dbReference type="ChEBI" id="CHEBI:58173"/>
        <dbReference type="ChEBI" id="CHEBI:456216"/>
        <dbReference type="EC" id="6.3.2.2"/>
    </reaction>
</comment>
<protein>
    <recommendedName>
        <fullName evidence="4 11">Glutamate--cysteine ligase</fullName>
        <ecNumber evidence="3 11">6.3.2.2</ecNumber>
    </recommendedName>
</protein>
<evidence type="ECO:0000256" key="5">
    <source>
        <dbReference type="ARBA" id="ARBA00022598"/>
    </source>
</evidence>
<evidence type="ECO:0000256" key="8">
    <source>
        <dbReference type="ARBA" id="ARBA00022840"/>
    </source>
</evidence>
<dbReference type="GO" id="GO:0046872">
    <property type="term" value="F:metal ion binding"/>
    <property type="evidence" value="ECO:0007669"/>
    <property type="project" value="TreeGrafter"/>
</dbReference>
<feature type="non-terminal residue" evidence="13">
    <location>
        <position position="88"/>
    </location>
</feature>
<dbReference type="InterPro" id="IPR014746">
    <property type="entry name" value="Gln_synth/guanido_kin_cat_dom"/>
</dbReference>
<dbReference type="Gene3D" id="3.30.590.20">
    <property type="match status" value="1"/>
</dbReference>
<keyword evidence="8" id="KW-0067">ATP-binding</keyword>
<evidence type="ECO:0000256" key="11">
    <source>
        <dbReference type="RuleBase" id="RU004391"/>
    </source>
</evidence>
<evidence type="ECO:0000259" key="12">
    <source>
        <dbReference type="Pfam" id="PF04262"/>
    </source>
</evidence>
<dbReference type="PANTHER" id="PTHR38761">
    <property type="entry name" value="GLUTAMATE--CYSTEINE LIGASE"/>
    <property type="match status" value="1"/>
</dbReference>
<evidence type="ECO:0000256" key="3">
    <source>
        <dbReference type="ARBA" id="ARBA00012220"/>
    </source>
</evidence>
<evidence type="ECO:0000256" key="2">
    <source>
        <dbReference type="ARBA" id="ARBA00008772"/>
    </source>
</evidence>
<evidence type="ECO:0000313" key="13">
    <source>
        <dbReference type="EMBL" id="MDX7018551.1"/>
    </source>
</evidence>
<organism evidence="13 14">
    <name type="scientific">Klebsiella aerogenes</name>
    <name type="common">Enterobacter aerogenes</name>
    <dbReference type="NCBI Taxonomy" id="548"/>
    <lineage>
        <taxon>Bacteria</taxon>
        <taxon>Pseudomonadati</taxon>
        <taxon>Pseudomonadota</taxon>
        <taxon>Gammaproteobacteria</taxon>
        <taxon>Enterobacterales</taxon>
        <taxon>Enterobacteriaceae</taxon>
        <taxon>Klebsiella/Raoultella group</taxon>
        <taxon>Klebsiella</taxon>
    </lineage>
</organism>
<comment type="pathway">
    <text evidence="1 11">Sulfur metabolism; glutathione biosynthesis; glutathione from L-cysteine and L-glutamate: step 1/2.</text>
</comment>
<dbReference type="InterPro" id="IPR006334">
    <property type="entry name" value="Glut_cys_ligase"/>
</dbReference>
<dbReference type="GO" id="GO:0006750">
    <property type="term" value="P:glutathione biosynthetic process"/>
    <property type="evidence" value="ECO:0007669"/>
    <property type="project" value="UniProtKB-KW"/>
</dbReference>
<feature type="non-terminal residue" evidence="13">
    <location>
        <position position="1"/>
    </location>
</feature>
<dbReference type="SUPFAM" id="SSF55931">
    <property type="entry name" value="Glutamine synthetase/guanido kinase"/>
    <property type="match status" value="1"/>
</dbReference>
<dbReference type="GO" id="GO:0004357">
    <property type="term" value="F:glutamate-cysteine ligase activity"/>
    <property type="evidence" value="ECO:0007669"/>
    <property type="project" value="UniProtKB-EC"/>
</dbReference>
<gene>
    <name evidence="13" type="ORF">SJ059_29435</name>
</gene>
<dbReference type="Pfam" id="PF04262">
    <property type="entry name" value="Glu_cys_ligase"/>
    <property type="match status" value="1"/>
</dbReference>
<keyword evidence="5 10" id="KW-0436">Ligase</keyword>
<proteinExistence type="inferred from homology"/>
<dbReference type="GO" id="GO:0005829">
    <property type="term" value="C:cytosol"/>
    <property type="evidence" value="ECO:0007669"/>
    <property type="project" value="TreeGrafter"/>
</dbReference>
<reference evidence="13" key="1">
    <citation type="submission" date="2023-11" db="EMBL/GenBank/DDBJ databases">
        <title>Detection of rare carbapenemases in Enterobacterales - comparison of two colorimetric and two CIM-based carbapenemase assays.</title>
        <authorList>
            <person name="Schaffarczyk L."/>
            <person name="Noster J."/>
            <person name="Stelzer Y."/>
            <person name="Sattler J."/>
            <person name="Gatermann S."/>
            <person name="Hamprecht A."/>
        </authorList>
    </citation>
    <scope>NUCLEOTIDE SEQUENCE</scope>
    <source>
        <strain evidence="13">CIM-Cont-037</strain>
    </source>
</reference>
<keyword evidence="6 10" id="KW-0317">Glutathione biosynthesis</keyword>
<comment type="similarity">
    <text evidence="2">Belongs to the glutamate--cysteine ligase type 1 family. Type 1 subfamily.</text>
</comment>
<accession>A0AAW9EBR6</accession>
<keyword evidence="7" id="KW-0547">Nucleotide-binding</keyword>
<evidence type="ECO:0000256" key="4">
    <source>
        <dbReference type="ARBA" id="ARBA00014618"/>
    </source>
</evidence>
<evidence type="ECO:0000313" key="14">
    <source>
        <dbReference type="Proteomes" id="UP001279012"/>
    </source>
</evidence>
<evidence type="ECO:0000256" key="1">
    <source>
        <dbReference type="ARBA" id="ARBA00005006"/>
    </source>
</evidence>
<evidence type="ECO:0000256" key="10">
    <source>
        <dbReference type="RuleBase" id="RU003544"/>
    </source>
</evidence>
<evidence type="ECO:0000256" key="6">
    <source>
        <dbReference type="ARBA" id="ARBA00022684"/>
    </source>
</evidence>
<dbReference type="PANTHER" id="PTHR38761:SF1">
    <property type="entry name" value="GLUTAMATE--CYSTEINE LIGASE"/>
    <property type="match status" value="1"/>
</dbReference>
<feature type="domain" description="Glutamate--cysteine ligase" evidence="12">
    <location>
        <begin position="1"/>
        <end position="85"/>
    </location>
</feature>
<dbReference type="InterPro" id="IPR007370">
    <property type="entry name" value="Glu_cys_ligase"/>
</dbReference>
<dbReference type="EC" id="6.3.2.2" evidence="3 11"/>
<name>A0AAW9EBR6_KLEAE</name>
<dbReference type="GO" id="GO:0005524">
    <property type="term" value="F:ATP binding"/>
    <property type="evidence" value="ECO:0007669"/>
    <property type="project" value="UniProtKB-KW"/>
</dbReference>